<evidence type="ECO:0000256" key="1">
    <source>
        <dbReference type="SAM" id="Phobius"/>
    </source>
</evidence>
<dbReference type="AlphaFoldDB" id="A0A0F9MSS6"/>
<accession>A0A0F9MSS6</accession>
<comment type="caution">
    <text evidence="2">The sequence shown here is derived from an EMBL/GenBank/DDBJ whole genome shotgun (WGS) entry which is preliminary data.</text>
</comment>
<keyword evidence="1" id="KW-0472">Membrane</keyword>
<protein>
    <submittedName>
        <fullName evidence="2">Uncharacterized protein</fullName>
    </submittedName>
</protein>
<sequence length="171" mass="19031">MTSDPVQDLIDQLKLMRVELGDVKKRQLTEERLKHLQAALEDNAKQIAGVQQAAVQGGKEGASRLAHSLDQTAYQMQQKIDDAVRALSEARRDASNTILARRRNVRLFMLFSALTGLATGALLSLIVFDHYLERGFQDTVGLMGLEWACTRHGGFVADQQNGKFCVFEISK</sequence>
<feature type="transmembrane region" description="Helical" evidence="1">
    <location>
        <begin position="107"/>
        <end position="128"/>
    </location>
</feature>
<keyword evidence="1" id="KW-0812">Transmembrane</keyword>
<reference evidence="2" key="1">
    <citation type="journal article" date="2015" name="Nature">
        <title>Complex archaea that bridge the gap between prokaryotes and eukaryotes.</title>
        <authorList>
            <person name="Spang A."/>
            <person name="Saw J.H."/>
            <person name="Jorgensen S.L."/>
            <person name="Zaremba-Niedzwiedzka K."/>
            <person name="Martijn J."/>
            <person name="Lind A.E."/>
            <person name="van Eijk R."/>
            <person name="Schleper C."/>
            <person name="Guy L."/>
            <person name="Ettema T.J."/>
        </authorList>
    </citation>
    <scope>NUCLEOTIDE SEQUENCE</scope>
</reference>
<keyword evidence="1" id="KW-1133">Transmembrane helix</keyword>
<organism evidence="2">
    <name type="scientific">marine sediment metagenome</name>
    <dbReference type="NCBI Taxonomy" id="412755"/>
    <lineage>
        <taxon>unclassified sequences</taxon>
        <taxon>metagenomes</taxon>
        <taxon>ecological metagenomes</taxon>
    </lineage>
</organism>
<proteinExistence type="predicted"/>
<name>A0A0F9MSS6_9ZZZZ</name>
<dbReference type="EMBL" id="LAZR01004417">
    <property type="protein sequence ID" value="KKN08774.1"/>
    <property type="molecule type" value="Genomic_DNA"/>
</dbReference>
<evidence type="ECO:0000313" key="2">
    <source>
        <dbReference type="EMBL" id="KKN08774.1"/>
    </source>
</evidence>
<gene>
    <name evidence="2" type="ORF">LCGC14_1053210</name>
</gene>